<dbReference type="HOGENOM" id="CLU_2897923_0_0_6"/>
<gene>
    <name evidence="1" type="ordered locus">HCH_02461</name>
</gene>
<protein>
    <submittedName>
        <fullName evidence="1">Uncharacterized protein</fullName>
    </submittedName>
</protein>
<accession>Q2SJA6</accession>
<keyword evidence="2" id="KW-1185">Reference proteome</keyword>
<dbReference type="Proteomes" id="UP000000238">
    <property type="component" value="Chromosome"/>
</dbReference>
<dbReference type="AlphaFoldDB" id="Q2SJA6"/>
<evidence type="ECO:0000313" key="2">
    <source>
        <dbReference type="Proteomes" id="UP000000238"/>
    </source>
</evidence>
<dbReference type="KEGG" id="hch:HCH_02461"/>
<organism evidence="1 2">
    <name type="scientific">Hahella chejuensis (strain KCTC 2396)</name>
    <dbReference type="NCBI Taxonomy" id="349521"/>
    <lineage>
        <taxon>Bacteria</taxon>
        <taxon>Pseudomonadati</taxon>
        <taxon>Pseudomonadota</taxon>
        <taxon>Gammaproteobacteria</taxon>
        <taxon>Oceanospirillales</taxon>
        <taxon>Hahellaceae</taxon>
        <taxon>Hahella</taxon>
    </lineage>
</organism>
<dbReference type="EMBL" id="CP000155">
    <property type="protein sequence ID" value="ABC29268.1"/>
    <property type="molecule type" value="Genomic_DNA"/>
</dbReference>
<proteinExistence type="predicted"/>
<reference evidence="1 2" key="1">
    <citation type="journal article" date="2005" name="Nucleic Acids Res.">
        <title>Genomic blueprint of Hahella chejuensis, a marine microbe producing an algicidal agent.</title>
        <authorList>
            <person name="Jeong H."/>
            <person name="Yim J.H."/>
            <person name="Lee C."/>
            <person name="Choi S.-H."/>
            <person name="Park Y.K."/>
            <person name="Yoon S.H."/>
            <person name="Hur C.-G."/>
            <person name="Kang H.-Y."/>
            <person name="Kim D."/>
            <person name="Lee H.H."/>
            <person name="Park K.H."/>
            <person name="Park S.-H."/>
            <person name="Park H.-S."/>
            <person name="Lee H.K."/>
            <person name="Oh T.K."/>
            <person name="Kim J.F."/>
        </authorList>
    </citation>
    <scope>NUCLEOTIDE SEQUENCE [LARGE SCALE GENOMIC DNA]</scope>
    <source>
        <strain evidence="1 2">KCTC 2396</strain>
    </source>
</reference>
<name>Q2SJA6_HAHCH</name>
<sequence length="62" mass="7171">MGIDQMIKGWSAPSRRFPRRVVQPPDGDLDFQAQTGRWCVDQHLYAGDLTDDLYRYSVSLLK</sequence>
<evidence type="ECO:0000313" key="1">
    <source>
        <dbReference type="EMBL" id="ABC29268.1"/>
    </source>
</evidence>